<keyword evidence="3" id="KW-1185">Reference proteome</keyword>
<feature type="compositionally biased region" description="Basic residues" evidence="1">
    <location>
        <begin position="29"/>
        <end position="39"/>
    </location>
</feature>
<accession>A0AAW0VRV9</accession>
<comment type="caution">
    <text evidence="2">The sequence shown here is derived from an EMBL/GenBank/DDBJ whole genome shotgun (WGS) entry which is preliminary data.</text>
</comment>
<feature type="region of interest" description="Disordered" evidence="1">
    <location>
        <begin position="70"/>
        <end position="93"/>
    </location>
</feature>
<dbReference type="EMBL" id="JARKIK010001861">
    <property type="protein sequence ID" value="KAK8719560.1"/>
    <property type="molecule type" value="Genomic_DNA"/>
</dbReference>
<feature type="region of interest" description="Disordered" evidence="1">
    <location>
        <begin position="26"/>
        <end position="50"/>
    </location>
</feature>
<evidence type="ECO:0000256" key="1">
    <source>
        <dbReference type="SAM" id="MobiDB-lite"/>
    </source>
</evidence>
<dbReference type="AlphaFoldDB" id="A0AAW0VRV9"/>
<reference evidence="2 3" key="1">
    <citation type="journal article" date="2024" name="BMC Genomics">
        <title>Genome assembly of redclaw crayfish (Cherax quadricarinatus) provides insights into its immune adaptation and hypoxia tolerance.</title>
        <authorList>
            <person name="Liu Z."/>
            <person name="Zheng J."/>
            <person name="Li H."/>
            <person name="Fang K."/>
            <person name="Wang S."/>
            <person name="He J."/>
            <person name="Zhou D."/>
            <person name="Weng S."/>
            <person name="Chi M."/>
            <person name="Gu Z."/>
            <person name="He J."/>
            <person name="Li F."/>
            <person name="Wang M."/>
        </authorList>
    </citation>
    <scope>NUCLEOTIDE SEQUENCE [LARGE SCALE GENOMIC DNA]</scope>
    <source>
        <strain evidence="2">ZL_2023a</strain>
    </source>
</reference>
<name>A0AAW0VRV9_CHEQU</name>
<sequence>MALFRRVAHIDFENYCDNHDPNNYECTSKKKKKKKKKKIPQGERCPATNNDELGEWHYVCNKKKKKKKKFGETLNVPSNNKFPERSHLPDHHESLDNNHVIDYYDDLYDGYGLFRREGKPRKIKKKDDFFFFIFLGKDKKTKNEKFKMMWTD</sequence>
<dbReference type="Proteomes" id="UP001445076">
    <property type="component" value="Unassembled WGS sequence"/>
</dbReference>
<organism evidence="2 3">
    <name type="scientific">Cherax quadricarinatus</name>
    <name type="common">Australian red claw crayfish</name>
    <dbReference type="NCBI Taxonomy" id="27406"/>
    <lineage>
        <taxon>Eukaryota</taxon>
        <taxon>Metazoa</taxon>
        <taxon>Ecdysozoa</taxon>
        <taxon>Arthropoda</taxon>
        <taxon>Crustacea</taxon>
        <taxon>Multicrustacea</taxon>
        <taxon>Malacostraca</taxon>
        <taxon>Eumalacostraca</taxon>
        <taxon>Eucarida</taxon>
        <taxon>Decapoda</taxon>
        <taxon>Pleocyemata</taxon>
        <taxon>Astacidea</taxon>
        <taxon>Parastacoidea</taxon>
        <taxon>Parastacidae</taxon>
        <taxon>Cherax</taxon>
    </lineage>
</organism>
<evidence type="ECO:0000313" key="2">
    <source>
        <dbReference type="EMBL" id="KAK8719560.1"/>
    </source>
</evidence>
<protein>
    <submittedName>
        <fullName evidence="2">Uncharacterized protein</fullName>
    </submittedName>
</protein>
<proteinExistence type="predicted"/>
<feature type="compositionally biased region" description="Basic and acidic residues" evidence="1">
    <location>
        <begin position="82"/>
        <end position="93"/>
    </location>
</feature>
<evidence type="ECO:0000313" key="3">
    <source>
        <dbReference type="Proteomes" id="UP001445076"/>
    </source>
</evidence>
<gene>
    <name evidence="2" type="ORF">OTU49_013955</name>
</gene>